<feature type="non-terminal residue" evidence="1">
    <location>
        <position position="1"/>
    </location>
</feature>
<dbReference type="Proteomes" id="UP000708208">
    <property type="component" value="Unassembled WGS sequence"/>
</dbReference>
<accession>A0A8J2KZP6</accession>
<sequence>DDERQQKGVRENGCTRRSVGSIEFTIGTAIGLCFTGFHSIDFHFTFPHYTLILANRPRSDALKPISVRTGSMFSLPSQTDR</sequence>
<proteinExistence type="predicted"/>
<dbReference type="EMBL" id="CAJVCH010278026">
    <property type="protein sequence ID" value="CAG7734876.1"/>
    <property type="molecule type" value="Genomic_DNA"/>
</dbReference>
<keyword evidence="2" id="KW-1185">Reference proteome</keyword>
<evidence type="ECO:0000313" key="1">
    <source>
        <dbReference type="EMBL" id="CAG7734876.1"/>
    </source>
</evidence>
<name>A0A8J2KZP6_9HEXA</name>
<comment type="caution">
    <text evidence="1">The sequence shown here is derived from an EMBL/GenBank/DDBJ whole genome shotgun (WGS) entry which is preliminary data.</text>
</comment>
<protein>
    <submittedName>
        <fullName evidence="1">Uncharacterized protein</fullName>
    </submittedName>
</protein>
<reference evidence="1" key="1">
    <citation type="submission" date="2021-06" db="EMBL/GenBank/DDBJ databases">
        <authorList>
            <person name="Hodson N. C."/>
            <person name="Mongue J. A."/>
            <person name="Jaron S. K."/>
        </authorList>
    </citation>
    <scope>NUCLEOTIDE SEQUENCE</scope>
</reference>
<feature type="non-terminal residue" evidence="1">
    <location>
        <position position="81"/>
    </location>
</feature>
<evidence type="ECO:0000313" key="2">
    <source>
        <dbReference type="Proteomes" id="UP000708208"/>
    </source>
</evidence>
<organism evidence="1 2">
    <name type="scientific">Allacma fusca</name>
    <dbReference type="NCBI Taxonomy" id="39272"/>
    <lineage>
        <taxon>Eukaryota</taxon>
        <taxon>Metazoa</taxon>
        <taxon>Ecdysozoa</taxon>
        <taxon>Arthropoda</taxon>
        <taxon>Hexapoda</taxon>
        <taxon>Collembola</taxon>
        <taxon>Symphypleona</taxon>
        <taxon>Sminthuridae</taxon>
        <taxon>Allacma</taxon>
    </lineage>
</organism>
<dbReference type="AlphaFoldDB" id="A0A8J2KZP6"/>
<gene>
    <name evidence="1" type="ORF">AFUS01_LOCUS23239</name>
</gene>